<feature type="region of interest" description="Disordered" evidence="1">
    <location>
        <begin position="128"/>
        <end position="171"/>
    </location>
</feature>
<evidence type="ECO:0000313" key="3">
    <source>
        <dbReference type="WBParaSite" id="nRc.2.0.1.t18549-RA"/>
    </source>
</evidence>
<dbReference type="AlphaFoldDB" id="A0A915IWT7"/>
<evidence type="ECO:0000256" key="1">
    <source>
        <dbReference type="SAM" id="MobiDB-lite"/>
    </source>
</evidence>
<proteinExistence type="predicted"/>
<name>A0A915IWT7_ROMCU</name>
<dbReference type="Proteomes" id="UP000887565">
    <property type="component" value="Unplaced"/>
</dbReference>
<keyword evidence="2" id="KW-1185">Reference proteome</keyword>
<accession>A0A915IWT7</accession>
<reference evidence="3" key="1">
    <citation type="submission" date="2022-11" db="UniProtKB">
        <authorList>
            <consortium name="WormBaseParasite"/>
        </authorList>
    </citation>
    <scope>IDENTIFICATION</scope>
</reference>
<sequence>MEEEASSTDNEPKIGQNVHLSLKLYNDIKQKKSLFRISMKCLQHNLTLVSKLRTLVEDLKSRIQSAQNDVPESVAADSDQIIRLKRKFHDKRRKLRQTEVIIRELFRRHYVLIVEIASLEKRRRKWSSQNLHSKYSANDDDDSDKPGRSPSTPPNLMVALRRSDKESSQEKMPTLVKVTIFWN</sequence>
<protein>
    <submittedName>
        <fullName evidence="3">Uncharacterized protein</fullName>
    </submittedName>
</protein>
<evidence type="ECO:0000313" key="2">
    <source>
        <dbReference type="Proteomes" id="UP000887565"/>
    </source>
</evidence>
<dbReference type="WBParaSite" id="nRc.2.0.1.t18549-RA">
    <property type="protein sequence ID" value="nRc.2.0.1.t18549-RA"/>
    <property type="gene ID" value="nRc.2.0.1.g18549"/>
</dbReference>
<organism evidence="2 3">
    <name type="scientific">Romanomermis culicivorax</name>
    <name type="common">Nematode worm</name>
    <dbReference type="NCBI Taxonomy" id="13658"/>
    <lineage>
        <taxon>Eukaryota</taxon>
        <taxon>Metazoa</taxon>
        <taxon>Ecdysozoa</taxon>
        <taxon>Nematoda</taxon>
        <taxon>Enoplea</taxon>
        <taxon>Dorylaimia</taxon>
        <taxon>Mermithida</taxon>
        <taxon>Mermithoidea</taxon>
        <taxon>Mermithidae</taxon>
        <taxon>Romanomermis</taxon>
    </lineage>
</organism>